<name>A0A0F7SIK0_PHARH</name>
<feature type="compositionally biased region" description="Polar residues" evidence="1">
    <location>
        <begin position="241"/>
        <end position="253"/>
    </location>
</feature>
<feature type="region of interest" description="Disordered" evidence="1">
    <location>
        <begin position="241"/>
        <end position="268"/>
    </location>
</feature>
<protein>
    <submittedName>
        <fullName evidence="2">Uncharacterized protein</fullName>
    </submittedName>
</protein>
<evidence type="ECO:0000256" key="1">
    <source>
        <dbReference type="SAM" id="MobiDB-lite"/>
    </source>
</evidence>
<dbReference type="AlphaFoldDB" id="A0A0F7SIK0"/>
<proteinExistence type="predicted"/>
<sequence length="341" mass="38376">MALPEDLAFLSLCPIDSDSDEEGGGLFTQVVSSREERIQRAIEEGKRTYGRAQAETQYGWFASKDITAKKLNEPKHVQRYQESHAQFLYLRQHYRECLVICQLLLAIEGYDNRETIDIALRCTLQLQDRERGETLARNCRSMWITTPPLAMSSALIFLMCGLYAEALKALVSAMTVRNLQYPYVQTLTDCLERWSVSPSSSHIQREATSRLLLDVRALGPASKSAAQSFARPLFEPRQTYRTAASQSTNSCDQTPDPEVEPLNSSSAEGSRTILDNHVFLTPPEIDRIGKELDLGARTMGRLQALWVKIEALVGLANKGLDRADENRPRGSSHHDMVWVEV</sequence>
<evidence type="ECO:0000313" key="2">
    <source>
        <dbReference type="EMBL" id="CDZ97558.1"/>
    </source>
</evidence>
<organism evidence="2">
    <name type="scientific">Phaffia rhodozyma</name>
    <name type="common">Yeast</name>
    <name type="synonym">Xanthophyllomyces dendrorhous</name>
    <dbReference type="NCBI Taxonomy" id="264483"/>
    <lineage>
        <taxon>Eukaryota</taxon>
        <taxon>Fungi</taxon>
        <taxon>Dikarya</taxon>
        <taxon>Basidiomycota</taxon>
        <taxon>Agaricomycotina</taxon>
        <taxon>Tremellomycetes</taxon>
        <taxon>Cystofilobasidiales</taxon>
        <taxon>Mrakiaceae</taxon>
        <taxon>Phaffia</taxon>
    </lineage>
</organism>
<feature type="region of interest" description="Disordered" evidence="1">
    <location>
        <begin position="321"/>
        <end position="341"/>
    </location>
</feature>
<accession>A0A0F7SIK0</accession>
<dbReference type="EMBL" id="LN483211">
    <property type="protein sequence ID" value="CDZ97558.1"/>
    <property type="molecule type" value="Genomic_DNA"/>
</dbReference>
<reference evidence="2" key="1">
    <citation type="submission" date="2014-08" db="EMBL/GenBank/DDBJ databases">
        <authorList>
            <person name="Sharma Rahul"/>
            <person name="Thines Marco"/>
        </authorList>
    </citation>
    <scope>NUCLEOTIDE SEQUENCE</scope>
</reference>